<evidence type="ECO:0000313" key="4">
    <source>
        <dbReference type="Proteomes" id="UP000010716"/>
    </source>
</evidence>
<keyword evidence="1" id="KW-0732">Signal</keyword>
<name>F5L3F9_CALTT</name>
<gene>
    <name evidence="2" type="ORF">CathTA2_0320</name>
    <name evidence="3" type="ORF">HUR95_07575</name>
</gene>
<feature type="signal peptide" evidence="1">
    <location>
        <begin position="1"/>
        <end position="20"/>
    </location>
</feature>
<dbReference type="PROSITE" id="PS51257">
    <property type="entry name" value="PROKAR_LIPOPROTEIN"/>
    <property type="match status" value="1"/>
</dbReference>
<sequence>MSIFRSVTVGMLFVSLFLLAGCGEEATDEEYATAEASEEEKTSFDFEAELAKIDSEYVRDLIRSNDKARAYFEENEEIRKRLQVARVEELSTVKIDNDGKIYFLATGEDVYNHVMKPEVKEQLDQLPEYIKAYIKGTVEIARRYQENEDFRTLLDKAVEVYDGNVHPNDIDMLSEASKGEVSFEGERPQIIRADQGIPVGEVVLHEGTVYTNKELLNVRETLYEKYDQKHIDYVVDKIKELEQGFVLPDGAEEEERERRKNDLSLYGYAKELSEGTNDRNLLHKAYDHSVKVHEAHQVLLDYSEEYLPELYEYWSKPVVTGPIDVDAEDIESEYMQYVGQMRDLFVVRMVLQSEWEVKERP</sequence>
<organism evidence="2 4">
    <name type="scientific">Caldalkalibacillus thermarum (strain TA2.A1)</name>
    <dbReference type="NCBI Taxonomy" id="986075"/>
    <lineage>
        <taxon>Bacteria</taxon>
        <taxon>Bacillati</taxon>
        <taxon>Bacillota</taxon>
        <taxon>Bacilli</taxon>
        <taxon>Bacillales</taxon>
        <taxon>Bacillaceae</taxon>
        <taxon>Caldalkalibacillus</taxon>
    </lineage>
</organism>
<evidence type="ECO:0000313" key="3">
    <source>
        <dbReference type="EMBL" id="QZT35073.1"/>
    </source>
</evidence>
<protein>
    <recommendedName>
        <fullName evidence="6">Lipoprotein</fullName>
    </recommendedName>
</protein>
<dbReference type="Proteomes" id="UP000010716">
    <property type="component" value="Unassembled WGS sequence"/>
</dbReference>
<dbReference type="OrthoDB" id="9779868at2"/>
<reference evidence="3 5" key="2">
    <citation type="journal article" date="2020" name="Extremophiles">
        <title>Genomic analysis of Caldalkalibacillus thermarum TA2.A1 reveals aerobic alkaliphilic metabolism and evolutionary hallmarks linking alkaliphilic bacteria and plant life.</title>
        <authorList>
            <person name="de Jong S.I."/>
            <person name="van den Broek M.A."/>
            <person name="Merkel A.Y."/>
            <person name="de la Torre Cortes P."/>
            <person name="Kalamorz F."/>
            <person name="Cook G.M."/>
            <person name="van Loosdrecht M.C.M."/>
            <person name="McMillan D.G.G."/>
        </authorList>
    </citation>
    <scope>NUCLEOTIDE SEQUENCE [LARGE SCALE GENOMIC DNA]</scope>
    <source>
        <strain evidence="3 5">TA2.A1</strain>
    </source>
</reference>
<reference evidence="3" key="3">
    <citation type="submission" date="2021-08" db="EMBL/GenBank/DDBJ databases">
        <authorList>
            <person name="de Jong S."/>
            <person name="van den Broek M."/>
            <person name="Merkel A."/>
            <person name="de la Torre Cortes P."/>
            <person name="Kalamorz F."/>
            <person name="Cook G."/>
            <person name="van Loosdrecht M."/>
            <person name="McMillan D."/>
        </authorList>
    </citation>
    <scope>NUCLEOTIDE SEQUENCE</scope>
    <source>
        <strain evidence="3">TA2.A1</strain>
    </source>
</reference>
<dbReference type="EMBL" id="CP082237">
    <property type="protein sequence ID" value="QZT35073.1"/>
    <property type="molecule type" value="Genomic_DNA"/>
</dbReference>
<dbReference type="KEGG" id="cthu:HUR95_07575"/>
<keyword evidence="5" id="KW-1185">Reference proteome</keyword>
<evidence type="ECO:0000256" key="1">
    <source>
        <dbReference type="SAM" id="SignalP"/>
    </source>
</evidence>
<dbReference type="AlphaFoldDB" id="F5L3F9"/>
<accession>F5L3F9</accession>
<dbReference type="EMBL" id="AFCE01000043">
    <property type="protein sequence ID" value="EGL84120.1"/>
    <property type="molecule type" value="Genomic_DNA"/>
</dbReference>
<evidence type="ECO:0008006" key="6">
    <source>
        <dbReference type="Google" id="ProtNLM"/>
    </source>
</evidence>
<dbReference type="Proteomes" id="UP000825179">
    <property type="component" value="Chromosome"/>
</dbReference>
<evidence type="ECO:0000313" key="2">
    <source>
        <dbReference type="EMBL" id="EGL84120.1"/>
    </source>
</evidence>
<dbReference type="RefSeq" id="WP_007502443.1">
    <property type="nucleotide sequence ID" value="NZ_AFCE01000043.1"/>
</dbReference>
<proteinExistence type="predicted"/>
<evidence type="ECO:0000313" key="5">
    <source>
        <dbReference type="Proteomes" id="UP000825179"/>
    </source>
</evidence>
<feature type="chain" id="PRO_5044483264" description="Lipoprotein" evidence="1">
    <location>
        <begin position="21"/>
        <end position="361"/>
    </location>
</feature>
<reference evidence="2 4" key="1">
    <citation type="journal article" date="2011" name="J. Bacteriol.">
        <title>Draft genome sequence of the thermoalkaliphilic Caldalkalibacillus thermarum strain TA2.A1.</title>
        <authorList>
            <person name="Kalamorz F."/>
            <person name="Keis S."/>
            <person name="McMillan D.G."/>
            <person name="Olsson K."/>
            <person name="Stanton J.A."/>
            <person name="Stockwell P."/>
            <person name="Black M.A."/>
            <person name="Klingeman D.M."/>
            <person name="Land M.L."/>
            <person name="Han C.S."/>
            <person name="Martin S.L."/>
            <person name="Becher S.A."/>
            <person name="Peddie C.J."/>
            <person name="Morgan H.W."/>
            <person name="Matthies D."/>
            <person name="Preiss L."/>
            <person name="Meier T."/>
            <person name="Brown S.D."/>
            <person name="Cook G.M."/>
        </authorList>
    </citation>
    <scope>NUCLEOTIDE SEQUENCE [LARGE SCALE GENOMIC DNA]</scope>
    <source>
        <strain evidence="2 4">TA2.A1</strain>
    </source>
</reference>